<dbReference type="GO" id="GO:0005829">
    <property type="term" value="C:cytosol"/>
    <property type="evidence" value="ECO:0007669"/>
    <property type="project" value="TreeGrafter"/>
</dbReference>
<dbReference type="InterPro" id="IPR044992">
    <property type="entry name" value="ChyE-like"/>
</dbReference>
<evidence type="ECO:0000313" key="1">
    <source>
        <dbReference type="EMBL" id="CAA2622767.1"/>
    </source>
</evidence>
<dbReference type="PANTHER" id="PTHR42695">
    <property type="entry name" value="GLUTAMINE AMIDOTRANSFERASE YLR126C-RELATED"/>
    <property type="match status" value="1"/>
</dbReference>
<name>A0A7I8IWQ0_SPIIN</name>
<dbReference type="EMBL" id="LR743593">
    <property type="protein sequence ID" value="CAA2622767.1"/>
    <property type="molecule type" value="Genomic_DNA"/>
</dbReference>
<keyword evidence="2" id="KW-1185">Reference proteome</keyword>
<evidence type="ECO:0000313" key="2">
    <source>
        <dbReference type="Proteomes" id="UP001189122"/>
    </source>
</evidence>
<dbReference type="PANTHER" id="PTHR42695:SF5">
    <property type="entry name" value="GLUTAMINE AMIDOTRANSFERASE YLR126C-RELATED"/>
    <property type="match status" value="1"/>
</dbReference>
<protein>
    <submittedName>
        <fullName evidence="1">Uncharacterized protein</fullName>
    </submittedName>
</protein>
<dbReference type="AlphaFoldDB" id="A0A7I8IWQ0"/>
<sequence>MFQVLIPPPGAVQLASSGRTKVEIFAVGDHVLGMQCYPEFSQDVMMDIIHTIFDGFEPRYKKSLSLSKSLRRK</sequence>
<accession>A0A7I8IWQ0</accession>
<reference evidence="1 2" key="1">
    <citation type="submission" date="2019-12" db="EMBL/GenBank/DDBJ databases">
        <authorList>
            <person name="Scholz U."/>
            <person name="Mascher M."/>
            <person name="Fiebig A."/>
        </authorList>
    </citation>
    <scope>NUCLEOTIDE SEQUENCE</scope>
</reference>
<dbReference type="Proteomes" id="UP001189122">
    <property type="component" value="Unassembled WGS sequence"/>
</dbReference>
<dbReference type="EMBL" id="CACRZD030000006">
    <property type="protein sequence ID" value="CAA6662399.1"/>
    <property type="molecule type" value="Genomic_DNA"/>
</dbReference>
<gene>
    <name evidence="1" type="ORF">SI7747_06008791</name>
</gene>
<dbReference type="SUPFAM" id="SSF52317">
    <property type="entry name" value="Class I glutamine amidotransferase-like"/>
    <property type="match status" value="1"/>
</dbReference>
<dbReference type="Gene3D" id="3.40.50.880">
    <property type="match status" value="1"/>
</dbReference>
<dbReference type="InterPro" id="IPR029062">
    <property type="entry name" value="Class_I_gatase-like"/>
</dbReference>
<proteinExistence type="predicted"/>
<organism evidence="1">
    <name type="scientific">Spirodela intermedia</name>
    <name type="common">Intermediate duckweed</name>
    <dbReference type="NCBI Taxonomy" id="51605"/>
    <lineage>
        <taxon>Eukaryota</taxon>
        <taxon>Viridiplantae</taxon>
        <taxon>Streptophyta</taxon>
        <taxon>Embryophyta</taxon>
        <taxon>Tracheophyta</taxon>
        <taxon>Spermatophyta</taxon>
        <taxon>Magnoliopsida</taxon>
        <taxon>Liliopsida</taxon>
        <taxon>Araceae</taxon>
        <taxon>Lemnoideae</taxon>
        <taxon>Spirodela</taxon>
    </lineage>
</organism>